<accession>H3NQA2</accession>
<comment type="caution">
    <text evidence="3">The sequence shown here is derived from an EMBL/GenBank/DDBJ whole genome shotgun (WGS) entry which is preliminary data.</text>
</comment>
<dbReference type="EMBL" id="AGEI01000028">
    <property type="protein sequence ID" value="EHR32582.1"/>
    <property type="molecule type" value="Genomic_DNA"/>
</dbReference>
<dbReference type="STRING" id="883114.HMPREF9709_01513"/>
<feature type="transmembrane region" description="Helical" evidence="1">
    <location>
        <begin position="7"/>
        <end position="30"/>
    </location>
</feature>
<dbReference type="eggNOG" id="COG1073">
    <property type="taxonomic scope" value="Bacteria"/>
</dbReference>
<dbReference type="Gene3D" id="3.40.50.1820">
    <property type="entry name" value="alpha/beta hydrolase"/>
    <property type="match status" value="1"/>
</dbReference>
<protein>
    <recommendedName>
        <fullName evidence="2">Serine aminopeptidase S33 domain-containing protein</fullName>
    </recommendedName>
</protein>
<dbReference type="OrthoDB" id="9776685at2"/>
<dbReference type="AlphaFoldDB" id="H3NQA2"/>
<dbReference type="PANTHER" id="PTHR43358">
    <property type="entry name" value="ALPHA/BETA-HYDROLASE"/>
    <property type="match status" value="1"/>
</dbReference>
<dbReference type="PATRIC" id="fig|883114.3.peg.1511"/>
<dbReference type="RefSeq" id="WP_005399028.1">
    <property type="nucleotide sequence ID" value="NZ_JH601088.1"/>
</dbReference>
<evidence type="ECO:0000256" key="1">
    <source>
        <dbReference type="SAM" id="Phobius"/>
    </source>
</evidence>
<dbReference type="PANTHER" id="PTHR43358:SF4">
    <property type="entry name" value="ALPHA_BETA HYDROLASE FOLD-1 DOMAIN-CONTAINING PROTEIN"/>
    <property type="match status" value="1"/>
</dbReference>
<keyword evidence="1" id="KW-0472">Membrane</keyword>
<reference evidence="3 4" key="1">
    <citation type="submission" date="2012-01" db="EMBL/GenBank/DDBJ databases">
        <title>The Genome Sequence of Helcococcus kunzii ATCC 51366.</title>
        <authorList>
            <consortium name="The Broad Institute Genome Sequencing Platform"/>
            <person name="Earl A."/>
            <person name="Ward D."/>
            <person name="Feldgarden M."/>
            <person name="Gevers D."/>
            <person name="Huys G."/>
            <person name="Young S.K."/>
            <person name="Zeng Q."/>
            <person name="Gargeya S."/>
            <person name="Fitzgerald M."/>
            <person name="Haas B."/>
            <person name="Abouelleil A."/>
            <person name="Alvarado L."/>
            <person name="Arachchi H.M."/>
            <person name="Berlin A."/>
            <person name="Chapman S.B."/>
            <person name="Gearin G."/>
            <person name="Goldberg J."/>
            <person name="Griggs A."/>
            <person name="Gujja S."/>
            <person name="Hansen M."/>
            <person name="Heiman D."/>
            <person name="Howarth C."/>
            <person name="Larimer J."/>
            <person name="Lui A."/>
            <person name="MacDonald P.J.P."/>
            <person name="McCowen C."/>
            <person name="Montmayeur A."/>
            <person name="Murphy C."/>
            <person name="Neiman D."/>
            <person name="Pearson M."/>
            <person name="Priest M."/>
            <person name="Roberts A."/>
            <person name="Saif S."/>
            <person name="Shea T."/>
            <person name="Sisk P."/>
            <person name="Stolte C."/>
            <person name="Sykes S."/>
            <person name="Wortman J."/>
            <person name="Nusbaum C."/>
            <person name="Birren B."/>
        </authorList>
    </citation>
    <scope>NUCLEOTIDE SEQUENCE [LARGE SCALE GENOMIC DNA]</scope>
    <source>
        <strain evidence="3 4">ATCC 51366</strain>
    </source>
</reference>
<dbReference type="InterPro" id="IPR022742">
    <property type="entry name" value="Hydrolase_4"/>
</dbReference>
<proteinExistence type="predicted"/>
<feature type="domain" description="Serine aminopeptidase S33" evidence="2">
    <location>
        <begin position="111"/>
        <end position="213"/>
    </location>
</feature>
<dbReference type="Proteomes" id="UP000004191">
    <property type="component" value="Unassembled WGS sequence"/>
</dbReference>
<sequence>MKRKNKLIKIITIIIIIILLATYFIGNYFVNFALVPNQGGKNRKKVTEEIPDGVSKKDSKIEKIIKKNKNISAKSAEEFIHKERKNTKEISISSQDGFRLVGHKYLQENPTDKWMVIVHGYQSSENESNKLAYRFYSQGFNILTYNQRATKPSEGNYITMGIKESDDLILWIEAIKKEYPNAEFVLHGTSMGSATVLLASGKENLPKEVKAIIADCGYSSVWDIFSSELKQRFNLPPFPILHMAGLVAIPKAGINLMSDEGNVAEHVEKSTTPTLFIHGTADDFVPYPMVNKLYDALKIKEKDKFIVEGAGHAEAQYVDPDKYFGAIEEFLKGKI</sequence>
<evidence type="ECO:0000313" key="3">
    <source>
        <dbReference type="EMBL" id="EHR32582.1"/>
    </source>
</evidence>
<keyword evidence="1" id="KW-0812">Transmembrane</keyword>
<dbReference type="Pfam" id="PF12146">
    <property type="entry name" value="Hydrolase_4"/>
    <property type="match status" value="1"/>
</dbReference>
<dbReference type="HOGENOM" id="CLU_029375_6_3_9"/>
<gene>
    <name evidence="3" type="ORF">HMPREF9709_01513</name>
</gene>
<organism evidence="3 4">
    <name type="scientific">Helcococcus kunzii ATCC 51366</name>
    <dbReference type="NCBI Taxonomy" id="883114"/>
    <lineage>
        <taxon>Bacteria</taxon>
        <taxon>Bacillati</taxon>
        <taxon>Bacillota</taxon>
        <taxon>Tissierellia</taxon>
        <taxon>Tissierellales</taxon>
        <taxon>Peptoniphilaceae</taxon>
        <taxon>Helcococcus</taxon>
    </lineage>
</organism>
<keyword evidence="1" id="KW-1133">Transmembrane helix</keyword>
<evidence type="ECO:0000259" key="2">
    <source>
        <dbReference type="Pfam" id="PF12146"/>
    </source>
</evidence>
<dbReference type="InterPro" id="IPR029058">
    <property type="entry name" value="AB_hydrolase_fold"/>
</dbReference>
<evidence type="ECO:0000313" key="4">
    <source>
        <dbReference type="Proteomes" id="UP000004191"/>
    </source>
</evidence>
<name>H3NQA2_9FIRM</name>
<dbReference type="SUPFAM" id="SSF53474">
    <property type="entry name" value="alpha/beta-Hydrolases"/>
    <property type="match status" value="1"/>
</dbReference>
<keyword evidence="4" id="KW-1185">Reference proteome</keyword>
<dbReference type="GeneID" id="96999463"/>
<dbReference type="InterPro" id="IPR052920">
    <property type="entry name" value="DNA-binding_regulatory"/>
</dbReference>